<feature type="domain" description="DDE-1" evidence="1">
    <location>
        <begin position="1"/>
        <end position="124"/>
    </location>
</feature>
<evidence type="ECO:0000259" key="1">
    <source>
        <dbReference type="Pfam" id="PF03184"/>
    </source>
</evidence>
<accession>A0A4Y2CTB5</accession>
<reference evidence="2 3" key="1">
    <citation type="journal article" date="2019" name="Sci. Rep.">
        <title>Orb-weaving spider Araneus ventricosus genome elucidates the spidroin gene catalogue.</title>
        <authorList>
            <person name="Kono N."/>
            <person name="Nakamura H."/>
            <person name="Ohtoshi R."/>
            <person name="Moran D.A.P."/>
            <person name="Shinohara A."/>
            <person name="Yoshida Y."/>
            <person name="Fujiwara M."/>
            <person name="Mori M."/>
            <person name="Tomita M."/>
            <person name="Arakawa K."/>
        </authorList>
    </citation>
    <scope>NUCLEOTIDE SEQUENCE [LARGE SCALE GENOMIC DNA]</scope>
</reference>
<dbReference type="PANTHER" id="PTHR19303:SF16">
    <property type="entry name" value="JERKY PROTEIN HOMOLOG-LIKE"/>
    <property type="match status" value="1"/>
</dbReference>
<evidence type="ECO:0000313" key="3">
    <source>
        <dbReference type="Proteomes" id="UP000499080"/>
    </source>
</evidence>
<evidence type="ECO:0000313" key="2">
    <source>
        <dbReference type="EMBL" id="GBM07359.1"/>
    </source>
</evidence>
<dbReference type="InterPro" id="IPR050863">
    <property type="entry name" value="CenT-Element_Derived"/>
</dbReference>
<gene>
    <name evidence="2" type="ORF">AVEN_187895_1</name>
</gene>
<dbReference type="AlphaFoldDB" id="A0A4Y2CTB5"/>
<keyword evidence="3" id="KW-1185">Reference proteome</keyword>
<dbReference type="InterPro" id="IPR004875">
    <property type="entry name" value="DDE_SF_endonuclease_dom"/>
</dbReference>
<dbReference type="PANTHER" id="PTHR19303">
    <property type="entry name" value="TRANSPOSON"/>
    <property type="match status" value="1"/>
</dbReference>
<dbReference type="Proteomes" id="UP000499080">
    <property type="component" value="Unassembled WGS sequence"/>
</dbReference>
<proteinExistence type="predicted"/>
<organism evidence="2 3">
    <name type="scientific">Araneus ventricosus</name>
    <name type="common">Orbweaver spider</name>
    <name type="synonym">Epeira ventricosa</name>
    <dbReference type="NCBI Taxonomy" id="182803"/>
    <lineage>
        <taxon>Eukaryota</taxon>
        <taxon>Metazoa</taxon>
        <taxon>Ecdysozoa</taxon>
        <taxon>Arthropoda</taxon>
        <taxon>Chelicerata</taxon>
        <taxon>Arachnida</taxon>
        <taxon>Araneae</taxon>
        <taxon>Araneomorphae</taxon>
        <taxon>Entelegynae</taxon>
        <taxon>Araneoidea</taxon>
        <taxon>Araneidae</taxon>
        <taxon>Araneus</taxon>
    </lineage>
</organism>
<dbReference type="GO" id="GO:0005634">
    <property type="term" value="C:nucleus"/>
    <property type="evidence" value="ECO:0007669"/>
    <property type="project" value="TreeGrafter"/>
</dbReference>
<dbReference type="GO" id="GO:0003677">
    <property type="term" value="F:DNA binding"/>
    <property type="evidence" value="ECO:0007669"/>
    <property type="project" value="TreeGrafter"/>
</dbReference>
<sequence length="157" mass="18007">MNEWFKNHFVPEACRHLSGNGFQADAKIVLILDNCTVHLSPEISVKDNDWVLFFPPNCTSIIPPMDMGILRALKCQYESEFFKEMLSFLNGGETLQNFLKCKNLKTAVWSAAKAWGGIPTMMMKNACHNLWNETIFYEDEENVDTDFKGFQISKEKA</sequence>
<dbReference type="Pfam" id="PF03184">
    <property type="entry name" value="DDE_1"/>
    <property type="match status" value="1"/>
</dbReference>
<dbReference type="EMBL" id="BGPR01000241">
    <property type="protein sequence ID" value="GBM07359.1"/>
    <property type="molecule type" value="Genomic_DNA"/>
</dbReference>
<protein>
    <recommendedName>
        <fullName evidence="1">DDE-1 domain-containing protein</fullName>
    </recommendedName>
</protein>
<name>A0A4Y2CTB5_ARAVE</name>
<comment type="caution">
    <text evidence="2">The sequence shown here is derived from an EMBL/GenBank/DDBJ whole genome shotgun (WGS) entry which is preliminary data.</text>
</comment>
<dbReference type="OrthoDB" id="6717120at2759"/>